<dbReference type="InterPro" id="IPR056116">
    <property type="entry name" value="DUF7699"/>
</dbReference>
<sequence length="448" mass="51220">MSTAAAVAAADPRADHLPRSLEDRHEVDEDSDESEEEADVESDGEGSEVSSLSDFCEPDGGSDEDPTFDPAADGDLEVEAMLRARMSRMSISASARRGRKGPAVLKMGKEEIDLLAMVDKLKQDVQLEKLKVYECKAYLRMHKLRLTGKKELLLNRIREHIEVKNDGEKKYPVSSFVHNCKGDACKGDVVMFEQYIYRRKKGAPREVKGRLCGQRTNAGRIIKESYGTAKQQHTFTIEILWSKGYKPWPPLHPLLIKGRNLYKDKTMRQPWPDEEERNKVIQEKHERGDLARKSRAARINEKENQKLLRLNKNRIKDNKIKEQQNMKQKQPQEPQQIVKSTNILQQRVGERKDPSPQNGEPGNPRPTSSHHNEVFPHKGATGSFKQVLSVYQIPKAINAIIKMEDRSKKCFQIPLVLSKCSRTTTTVINKEMKSYLRCFQWELPGKHS</sequence>
<evidence type="ECO:0000313" key="4">
    <source>
        <dbReference type="Proteomes" id="UP000823388"/>
    </source>
</evidence>
<feature type="region of interest" description="Disordered" evidence="1">
    <location>
        <begin position="270"/>
        <end position="317"/>
    </location>
</feature>
<protein>
    <recommendedName>
        <fullName evidence="2">SAP domain-containing protein</fullName>
    </recommendedName>
</protein>
<keyword evidence="4" id="KW-1185">Reference proteome</keyword>
<dbReference type="OrthoDB" id="690722at2759"/>
<reference evidence="3" key="1">
    <citation type="submission" date="2020-05" db="EMBL/GenBank/DDBJ databases">
        <title>WGS assembly of Panicum virgatum.</title>
        <authorList>
            <person name="Lovell J.T."/>
            <person name="Jenkins J."/>
            <person name="Shu S."/>
            <person name="Juenger T.E."/>
            <person name="Schmutz J."/>
        </authorList>
    </citation>
    <scope>NUCLEOTIDE SEQUENCE</scope>
    <source>
        <strain evidence="3">AP13</strain>
    </source>
</reference>
<feature type="compositionally biased region" description="Polar residues" evidence="1">
    <location>
        <begin position="355"/>
        <end position="369"/>
    </location>
</feature>
<feature type="region of interest" description="Disordered" evidence="1">
    <location>
        <begin position="1"/>
        <end position="72"/>
    </location>
</feature>
<dbReference type="InterPro" id="IPR003034">
    <property type="entry name" value="SAP_dom"/>
</dbReference>
<dbReference type="PANTHER" id="PTHR35323">
    <property type="entry name" value="SAP DOMAIN-CONTAINING PROTEIN"/>
    <property type="match status" value="1"/>
</dbReference>
<comment type="caution">
    <text evidence="3">The sequence shown here is derived from an EMBL/GenBank/DDBJ whole genome shotgun (WGS) entry which is preliminary data.</text>
</comment>
<dbReference type="AlphaFoldDB" id="A0A8T0MLF4"/>
<accession>A0A8T0MLF4</accession>
<dbReference type="Proteomes" id="UP000823388">
    <property type="component" value="Chromosome 9N"/>
</dbReference>
<feature type="compositionally biased region" description="Acidic residues" evidence="1">
    <location>
        <begin position="56"/>
        <end position="72"/>
    </location>
</feature>
<name>A0A8T0MLF4_PANVG</name>
<gene>
    <name evidence="3" type="ORF">PVAP13_9NG411000</name>
</gene>
<feature type="domain" description="SAP" evidence="2">
    <location>
        <begin position="127"/>
        <end position="161"/>
    </location>
</feature>
<organism evidence="3 4">
    <name type="scientific">Panicum virgatum</name>
    <name type="common">Blackwell switchgrass</name>
    <dbReference type="NCBI Taxonomy" id="38727"/>
    <lineage>
        <taxon>Eukaryota</taxon>
        <taxon>Viridiplantae</taxon>
        <taxon>Streptophyta</taxon>
        <taxon>Embryophyta</taxon>
        <taxon>Tracheophyta</taxon>
        <taxon>Spermatophyta</taxon>
        <taxon>Magnoliopsida</taxon>
        <taxon>Liliopsida</taxon>
        <taxon>Poales</taxon>
        <taxon>Poaceae</taxon>
        <taxon>PACMAD clade</taxon>
        <taxon>Panicoideae</taxon>
        <taxon>Panicodae</taxon>
        <taxon>Paniceae</taxon>
        <taxon>Panicinae</taxon>
        <taxon>Panicum</taxon>
        <taxon>Panicum sect. Hiantes</taxon>
    </lineage>
</organism>
<feature type="compositionally biased region" description="Low complexity" evidence="1">
    <location>
        <begin position="1"/>
        <end position="10"/>
    </location>
</feature>
<feature type="compositionally biased region" description="Acidic residues" evidence="1">
    <location>
        <begin position="28"/>
        <end position="46"/>
    </location>
</feature>
<dbReference type="EMBL" id="CM029054">
    <property type="protein sequence ID" value="KAG2538281.1"/>
    <property type="molecule type" value="Genomic_DNA"/>
</dbReference>
<dbReference type="Pfam" id="PF02037">
    <property type="entry name" value="SAP"/>
    <property type="match status" value="1"/>
</dbReference>
<dbReference type="Pfam" id="PF24766">
    <property type="entry name" value="DUF7699"/>
    <property type="match status" value="1"/>
</dbReference>
<dbReference type="PROSITE" id="PS50800">
    <property type="entry name" value="SAP"/>
    <property type="match status" value="1"/>
</dbReference>
<dbReference type="SUPFAM" id="SSF68906">
    <property type="entry name" value="SAP domain"/>
    <property type="match status" value="1"/>
</dbReference>
<evidence type="ECO:0000313" key="3">
    <source>
        <dbReference type="EMBL" id="KAG2538281.1"/>
    </source>
</evidence>
<feature type="compositionally biased region" description="Basic and acidic residues" evidence="1">
    <location>
        <begin position="276"/>
        <end position="306"/>
    </location>
</feature>
<dbReference type="PANTHER" id="PTHR35323:SF5">
    <property type="entry name" value="ZINC FINGER CCCH DOMAIN-CONTAINING PROTEIN 62"/>
    <property type="match status" value="1"/>
</dbReference>
<evidence type="ECO:0000259" key="2">
    <source>
        <dbReference type="PROSITE" id="PS50800"/>
    </source>
</evidence>
<feature type="compositionally biased region" description="Basic and acidic residues" evidence="1">
    <location>
        <begin position="12"/>
        <end position="27"/>
    </location>
</feature>
<dbReference type="InterPro" id="IPR036361">
    <property type="entry name" value="SAP_dom_sf"/>
</dbReference>
<feature type="region of interest" description="Disordered" evidence="1">
    <location>
        <begin position="343"/>
        <end position="378"/>
    </location>
</feature>
<evidence type="ECO:0000256" key="1">
    <source>
        <dbReference type="SAM" id="MobiDB-lite"/>
    </source>
</evidence>
<proteinExistence type="predicted"/>